<sequence length="434" mass="46140">MAGSKRAYSRVQEGPWMPVNREQKRPRVALTTHGASYTSLPWIRTNNLPVTPEEGTLIAATYTSDKCWESLPPALSTAPLYPRPINLPQCQAATSLPTRCISAPPSGPIPLSEPTRRSSLVETLVRPNPIRRDSAPTPFLPSLASATVPVCRTAFGDSYFSSSPTSGSGSTTSSITSQVSKFFSRTRSEIKYARTTLEHLEEQATFGMRLVNDNGFVIPYELGADAKPNPRRGRGVDVGVEGAEDVWMTRGKHEEVVGPIRFDIRGGSDSTLGSGIIPSSVREAARSLMSISSAVYHSTQTQGVRPDRIDITSTYASTKVSSTCSPGFKHGPPSNRVKIVAGVNTAATVPCNTPGYPILRDRQTASLFGPDARRLPSPNPSILRGHSGSHGLGAGSLTSANQLASGDGASVKPINVDSLSLAVDVFLGATTLAR</sequence>
<proteinExistence type="predicted"/>
<accession>A0A8H7ILT8</accession>
<feature type="region of interest" description="Disordered" evidence="1">
    <location>
        <begin position="369"/>
        <end position="394"/>
    </location>
</feature>
<evidence type="ECO:0000313" key="2">
    <source>
        <dbReference type="EMBL" id="KAF8760732.1"/>
    </source>
</evidence>
<evidence type="ECO:0000256" key="1">
    <source>
        <dbReference type="SAM" id="MobiDB-lite"/>
    </source>
</evidence>
<dbReference type="AlphaFoldDB" id="A0A8H7ILT8"/>
<reference evidence="2" key="1">
    <citation type="submission" date="2020-09" db="EMBL/GenBank/DDBJ databases">
        <title>Comparative genome analyses of four rice-infecting Rhizoctonia solani isolates reveal extensive enrichment of homogalacturonan modification genes.</title>
        <authorList>
            <person name="Lee D.-Y."/>
            <person name="Jeon J."/>
            <person name="Kim K.-T."/>
            <person name="Cheong K."/>
            <person name="Song H."/>
            <person name="Choi G."/>
            <person name="Ko J."/>
            <person name="Opiyo S.O."/>
            <person name="Zuo S."/>
            <person name="Madhav S."/>
            <person name="Lee Y.-H."/>
            <person name="Wang G.-L."/>
        </authorList>
    </citation>
    <scope>NUCLEOTIDE SEQUENCE</scope>
    <source>
        <strain evidence="2">AG1-IA B2</strain>
    </source>
</reference>
<gene>
    <name evidence="2" type="ORF">RHS01_00452</name>
</gene>
<organism evidence="2 3">
    <name type="scientific">Rhizoctonia solani</name>
    <dbReference type="NCBI Taxonomy" id="456999"/>
    <lineage>
        <taxon>Eukaryota</taxon>
        <taxon>Fungi</taxon>
        <taxon>Dikarya</taxon>
        <taxon>Basidiomycota</taxon>
        <taxon>Agaricomycotina</taxon>
        <taxon>Agaricomycetes</taxon>
        <taxon>Cantharellales</taxon>
        <taxon>Ceratobasidiaceae</taxon>
        <taxon>Rhizoctonia</taxon>
    </lineage>
</organism>
<evidence type="ECO:0000313" key="3">
    <source>
        <dbReference type="Proteomes" id="UP000614334"/>
    </source>
</evidence>
<comment type="caution">
    <text evidence="2">The sequence shown here is derived from an EMBL/GenBank/DDBJ whole genome shotgun (WGS) entry which is preliminary data.</text>
</comment>
<protein>
    <submittedName>
        <fullName evidence="2">Uncharacterized protein</fullName>
    </submittedName>
</protein>
<name>A0A8H7ILT8_9AGAM</name>
<dbReference type="EMBL" id="JACYCF010000001">
    <property type="protein sequence ID" value="KAF8760732.1"/>
    <property type="molecule type" value="Genomic_DNA"/>
</dbReference>
<dbReference type="Proteomes" id="UP000614334">
    <property type="component" value="Unassembled WGS sequence"/>
</dbReference>